<sequence length="226" mass="23412">MAEGSGGEAASFSFDDLATATSRATQSIRAWLSPPGTKNTWLGPSSVLSDMVAGSVLSCESSDDGPFVIVVPPKAQSSAPVRRLRGVVSIRVSRDGSLGSARYEELHSLHEIVQSIVPGVLTMGGHSGAFADMVRLLESGESVTLSVDSSQSPETGPVFTVKAGQETVIASSSDFASILPELSASAVPWEAFTRGEGWGLPPLAVAPVHSPISWASELDARGRCAC</sequence>
<evidence type="ECO:0000313" key="1">
    <source>
        <dbReference type="EMBL" id="KAL1503017.1"/>
    </source>
</evidence>
<protein>
    <submittedName>
        <fullName evidence="1">Uncharacterized protein</fullName>
    </submittedName>
</protein>
<dbReference type="AlphaFoldDB" id="A0AB34ILV2"/>
<gene>
    <name evidence="1" type="ORF">AB1Y20_011086</name>
</gene>
<organism evidence="1 2">
    <name type="scientific">Prymnesium parvum</name>
    <name type="common">Toxic golden alga</name>
    <dbReference type="NCBI Taxonomy" id="97485"/>
    <lineage>
        <taxon>Eukaryota</taxon>
        <taxon>Haptista</taxon>
        <taxon>Haptophyta</taxon>
        <taxon>Prymnesiophyceae</taxon>
        <taxon>Prymnesiales</taxon>
        <taxon>Prymnesiaceae</taxon>
        <taxon>Prymnesium</taxon>
    </lineage>
</organism>
<comment type="caution">
    <text evidence="1">The sequence shown here is derived from an EMBL/GenBank/DDBJ whole genome shotgun (WGS) entry which is preliminary data.</text>
</comment>
<dbReference type="Proteomes" id="UP001515480">
    <property type="component" value="Unassembled WGS sequence"/>
</dbReference>
<accession>A0AB34ILV2</accession>
<reference evidence="1 2" key="1">
    <citation type="journal article" date="2024" name="Science">
        <title>Giant polyketide synthase enzymes in the biosynthesis of giant marine polyether toxins.</title>
        <authorList>
            <person name="Fallon T.R."/>
            <person name="Shende V.V."/>
            <person name="Wierzbicki I.H."/>
            <person name="Pendleton A.L."/>
            <person name="Watervoot N.F."/>
            <person name="Auber R.P."/>
            <person name="Gonzalez D.J."/>
            <person name="Wisecaver J.H."/>
            <person name="Moore B.S."/>
        </authorList>
    </citation>
    <scope>NUCLEOTIDE SEQUENCE [LARGE SCALE GENOMIC DNA]</scope>
    <source>
        <strain evidence="1 2">12B1</strain>
    </source>
</reference>
<name>A0AB34ILV2_PRYPA</name>
<proteinExistence type="predicted"/>
<keyword evidence="2" id="KW-1185">Reference proteome</keyword>
<dbReference type="EMBL" id="JBGBPQ010000022">
    <property type="protein sequence ID" value="KAL1503017.1"/>
    <property type="molecule type" value="Genomic_DNA"/>
</dbReference>
<evidence type="ECO:0000313" key="2">
    <source>
        <dbReference type="Proteomes" id="UP001515480"/>
    </source>
</evidence>